<dbReference type="SUPFAM" id="SSF49468">
    <property type="entry name" value="VHL"/>
    <property type="match status" value="1"/>
</dbReference>
<comment type="cofactor">
    <cofactor evidence="1">
        <name>L-ascorbate</name>
        <dbReference type="ChEBI" id="CHEBI:38290"/>
    </cofactor>
</comment>
<reference evidence="8" key="1">
    <citation type="submission" date="2021-01" db="EMBL/GenBank/DDBJ databases">
        <authorList>
            <person name="Corre E."/>
            <person name="Pelletier E."/>
            <person name="Niang G."/>
            <person name="Scheremetjew M."/>
            <person name="Finn R."/>
            <person name="Kale V."/>
            <person name="Holt S."/>
            <person name="Cochrane G."/>
            <person name="Meng A."/>
            <person name="Brown T."/>
            <person name="Cohen L."/>
        </authorList>
    </citation>
    <scope>NUCLEOTIDE SEQUENCE</scope>
    <source>
        <strain evidence="8">CCMP3328</strain>
    </source>
</reference>
<feature type="signal peptide" evidence="6">
    <location>
        <begin position="1"/>
        <end position="39"/>
    </location>
</feature>
<evidence type="ECO:0000256" key="1">
    <source>
        <dbReference type="ARBA" id="ARBA00001961"/>
    </source>
</evidence>
<evidence type="ECO:0000256" key="6">
    <source>
        <dbReference type="SAM" id="SignalP"/>
    </source>
</evidence>
<dbReference type="Pfam" id="PF13640">
    <property type="entry name" value="2OG-FeII_Oxy_3"/>
    <property type="match status" value="1"/>
</dbReference>
<keyword evidence="4" id="KW-0560">Oxidoreductase</keyword>
<keyword evidence="6" id="KW-0732">Signal</keyword>
<dbReference type="InterPro" id="IPR044862">
    <property type="entry name" value="Pro_4_hyd_alph_FE2OG_OXY"/>
</dbReference>
<evidence type="ECO:0000256" key="4">
    <source>
        <dbReference type="ARBA" id="ARBA00023002"/>
    </source>
</evidence>
<dbReference type="GO" id="GO:0005506">
    <property type="term" value="F:iron ion binding"/>
    <property type="evidence" value="ECO:0007669"/>
    <property type="project" value="InterPro"/>
</dbReference>
<keyword evidence="2" id="KW-0479">Metal-binding</keyword>
<dbReference type="PANTHER" id="PTHR10869:SF226">
    <property type="entry name" value="PROLYL 4-HYDROXYLASE ALPHA SUBUNIT DOMAIN-CONTAINING PROTEIN"/>
    <property type="match status" value="1"/>
</dbReference>
<evidence type="ECO:0000256" key="5">
    <source>
        <dbReference type="ARBA" id="ARBA00023004"/>
    </source>
</evidence>
<dbReference type="InterPro" id="IPR045054">
    <property type="entry name" value="P4HA-like"/>
</dbReference>
<evidence type="ECO:0000256" key="2">
    <source>
        <dbReference type="ARBA" id="ARBA00022723"/>
    </source>
</evidence>
<dbReference type="GO" id="GO:0004656">
    <property type="term" value="F:procollagen-proline 4-dioxygenase activity"/>
    <property type="evidence" value="ECO:0007669"/>
    <property type="project" value="TreeGrafter"/>
</dbReference>
<feature type="chain" id="PRO_5031537464" description="Fe2OG dioxygenase domain-containing protein" evidence="6">
    <location>
        <begin position="40"/>
        <end position="525"/>
    </location>
</feature>
<accession>A0A7R9WWI2</accession>
<feature type="domain" description="Fe2OG dioxygenase" evidence="7">
    <location>
        <begin position="368"/>
        <end position="477"/>
    </location>
</feature>
<organism evidence="8">
    <name type="scientific">Craspedostauros australis</name>
    <dbReference type="NCBI Taxonomy" id="1486917"/>
    <lineage>
        <taxon>Eukaryota</taxon>
        <taxon>Sar</taxon>
        <taxon>Stramenopiles</taxon>
        <taxon>Ochrophyta</taxon>
        <taxon>Bacillariophyta</taxon>
        <taxon>Bacillariophyceae</taxon>
        <taxon>Bacillariophycidae</taxon>
        <taxon>Naviculales</taxon>
        <taxon>Naviculaceae</taxon>
        <taxon>Craspedostauros</taxon>
    </lineage>
</organism>
<dbReference type="SMART" id="SM00702">
    <property type="entry name" value="P4Hc"/>
    <property type="match status" value="1"/>
</dbReference>
<evidence type="ECO:0000313" key="8">
    <source>
        <dbReference type="EMBL" id="CAD8337423.1"/>
    </source>
</evidence>
<evidence type="ECO:0000256" key="3">
    <source>
        <dbReference type="ARBA" id="ARBA00022964"/>
    </source>
</evidence>
<dbReference type="GO" id="GO:0031418">
    <property type="term" value="F:L-ascorbic acid binding"/>
    <property type="evidence" value="ECO:0007669"/>
    <property type="project" value="InterPro"/>
</dbReference>
<dbReference type="Gene3D" id="2.60.120.620">
    <property type="entry name" value="q2cbj1_9rhob like domain"/>
    <property type="match status" value="1"/>
</dbReference>
<evidence type="ECO:0000259" key="7">
    <source>
        <dbReference type="PROSITE" id="PS51471"/>
    </source>
</evidence>
<dbReference type="FunFam" id="2.60.120.620:FF:000075">
    <property type="entry name" value="Predicted protein"/>
    <property type="match status" value="1"/>
</dbReference>
<gene>
    <name evidence="8" type="ORF">CAUS1442_LOCUS9551</name>
</gene>
<dbReference type="InterPro" id="IPR036208">
    <property type="entry name" value="VHL_sf"/>
</dbReference>
<protein>
    <recommendedName>
        <fullName evidence="7">Fe2OG dioxygenase domain-containing protein</fullName>
    </recommendedName>
</protein>
<dbReference type="EMBL" id="HBEF01015242">
    <property type="protein sequence ID" value="CAD8337423.1"/>
    <property type="molecule type" value="Transcribed_RNA"/>
</dbReference>
<dbReference type="GO" id="GO:0005783">
    <property type="term" value="C:endoplasmic reticulum"/>
    <property type="evidence" value="ECO:0007669"/>
    <property type="project" value="TreeGrafter"/>
</dbReference>
<proteinExistence type="predicted"/>
<dbReference type="InterPro" id="IPR006620">
    <property type="entry name" value="Pro_4_hyd_alph"/>
</dbReference>
<name>A0A7R9WWI2_9STRA</name>
<dbReference type="AlphaFoldDB" id="A0A7R9WWI2"/>
<keyword evidence="3" id="KW-0223">Dioxygenase</keyword>
<dbReference type="Gene3D" id="2.60.40.780">
    <property type="entry name" value="von Hippel-Lindau disease tumour suppressor, beta domain"/>
    <property type="match status" value="1"/>
</dbReference>
<keyword evidence="5" id="KW-0408">Iron</keyword>
<dbReference type="PANTHER" id="PTHR10869">
    <property type="entry name" value="PROLYL 4-HYDROXYLASE ALPHA SUBUNIT"/>
    <property type="match status" value="1"/>
</dbReference>
<dbReference type="PROSITE" id="PS51471">
    <property type="entry name" value="FE2OG_OXY"/>
    <property type="match status" value="1"/>
</dbReference>
<sequence>MTIVPDRSLPRSWQSRSMPSLLSLFLLLLLAITFCGGNANSSGARLVVEVHNWSDGPIQINWINPSTREASYLSDVDEDTYYEINTFAGHEFELREMPDEDTGACGSDDDETCHIAYLTVSDEEEQQYRVLSKMVVTLHEKYDPYEWLDDEDEDVNGWKEMESPSLEDCRNLLQERLQLAKEKTANSAEADESAQYPRLEAFDAYYACLEAFAAPSLDVIKNEIEFEREIRTKISGRMETITCRDDTVQSSPDVHVRTWNGSADGVERTIHVKLDRPASRIHVIENFVSQEECDDMEEDAMPTMGAAFVSDGSGGIEASAARKARQGGIDPEFEEDHDEELSARVAQRVYAYASHVLNKTITYEGQEQLVSIQYAGRGYDDVEPDQYKAHCDGACDGERYSWGTRAATMLMYCTIPEHGGHTNFQNANVHVKPERGAAVFFSYINTETDMMDKGLTQHSGCPTFEGEKKIVTQWIRLGVTEDEPWTRLNTRRCLRDTLCLFGDWCLPCLFHYPPRSLPLLDLPLT</sequence>
<dbReference type="InterPro" id="IPR005123">
    <property type="entry name" value="Oxoglu/Fe-dep_dioxygenase_dom"/>
</dbReference>
<dbReference type="InterPro" id="IPR037140">
    <property type="entry name" value="VHL_beta_dom_sf"/>
</dbReference>